<dbReference type="EMBL" id="VTPC01005382">
    <property type="protein sequence ID" value="KAF2896099.1"/>
    <property type="molecule type" value="Genomic_DNA"/>
</dbReference>
<dbReference type="Gene3D" id="3.60.10.10">
    <property type="entry name" value="Endonuclease/exonuclease/phosphatase"/>
    <property type="match status" value="1"/>
</dbReference>
<dbReference type="Proteomes" id="UP000801492">
    <property type="component" value="Unassembled WGS sequence"/>
</dbReference>
<keyword evidence="2" id="KW-1185">Reference proteome</keyword>
<dbReference type="AlphaFoldDB" id="A0A8K0GDY5"/>
<organism evidence="1 2">
    <name type="scientific">Ignelater luminosus</name>
    <name type="common">Cucubano</name>
    <name type="synonym">Pyrophorus luminosus</name>
    <dbReference type="NCBI Taxonomy" id="2038154"/>
    <lineage>
        <taxon>Eukaryota</taxon>
        <taxon>Metazoa</taxon>
        <taxon>Ecdysozoa</taxon>
        <taxon>Arthropoda</taxon>
        <taxon>Hexapoda</taxon>
        <taxon>Insecta</taxon>
        <taxon>Pterygota</taxon>
        <taxon>Neoptera</taxon>
        <taxon>Endopterygota</taxon>
        <taxon>Coleoptera</taxon>
        <taxon>Polyphaga</taxon>
        <taxon>Elateriformia</taxon>
        <taxon>Elateroidea</taxon>
        <taxon>Elateridae</taxon>
        <taxon>Agrypninae</taxon>
        <taxon>Pyrophorini</taxon>
        <taxon>Ignelater</taxon>
    </lineage>
</organism>
<sequence length="201" mass="23358">MGQYLHFYSGVKESDRAKRGVSIVIHFIKGWQKIDERIISVELKKNGHNIVIIGVCAPTDAANKEVKDKFYDNLTKLLNDVHSQKIGAQNSNIVGEHGKEAVNDTDLRLIELCETRSLIINGFYPHKNIHKYTWIQPTRKLRSIIDYVIQRQNLKLRTQNARVYRKAKCGSHHFMVQAKVLITHKTNNKLNRSQDTRTWRK</sequence>
<dbReference type="OrthoDB" id="5549358at2759"/>
<accession>A0A8K0GDY5</accession>
<reference evidence="1" key="1">
    <citation type="submission" date="2019-08" db="EMBL/GenBank/DDBJ databases">
        <title>The genome of the North American firefly Photinus pyralis.</title>
        <authorList>
            <consortium name="Photinus pyralis genome working group"/>
            <person name="Fallon T.R."/>
            <person name="Sander Lower S.E."/>
            <person name="Weng J.-K."/>
        </authorList>
    </citation>
    <scope>NUCLEOTIDE SEQUENCE</scope>
    <source>
        <strain evidence="1">TRF0915ILg1</strain>
        <tissue evidence="1">Whole body</tissue>
    </source>
</reference>
<name>A0A8K0GDY5_IGNLU</name>
<protein>
    <submittedName>
        <fullName evidence="1">Uncharacterized protein</fullName>
    </submittedName>
</protein>
<evidence type="ECO:0000313" key="1">
    <source>
        <dbReference type="EMBL" id="KAF2896099.1"/>
    </source>
</evidence>
<gene>
    <name evidence="1" type="ORF">ILUMI_10077</name>
</gene>
<proteinExistence type="predicted"/>
<evidence type="ECO:0000313" key="2">
    <source>
        <dbReference type="Proteomes" id="UP000801492"/>
    </source>
</evidence>
<dbReference type="SUPFAM" id="SSF56219">
    <property type="entry name" value="DNase I-like"/>
    <property type="match status" value="1"/>
</dbReference>
<comment type="caution">
    <text evidence="1">The sequence shown here is derived from an EMBL/GenBank/DDBJ whole genome shotgun (WGS) entry which is preliminary data.</text>
</comment>
<dbReference type="InterPro" id="IPR036691">
    <property type="entry name" value="Endo/exonu/phosph_ase_sf"/>
</dbReference>